<dbReference type="RefSeq" id="WP_310270838.1">
    <property type="nucleotide sequence ID" value="NZ_JAVDXW010000001.1"/>
</dbReference>
<feature type="region of interest" description="Disordered" evidence="1">
    <location>
        <begin position="68"/>
        <end position="102"/>
    </location>
</feature>
<name>A0AAE3Z9Z9_9ACTN</name>
<keyword evidence="3" id="KW-1185">Reference proteome</keyword>
<gene>
    <name evidence="2" type="ORF">JOF55_001233</name>
</gene>
<sequence length="115" mass="12296">MIPAVSAATVALPIVAIALATTWTYAPRPQHADSGAGALTVAQLLAQSREQDRTERILIIPPETPEVPIAWPTTDPDIKAPGRPYLPGTTSQATPEFDAPNLDTLHRVLDGLQRL</sequence>
<reference evidence="2" key="1">
    <citation type="submission" date="2023-07" db="EMBL/GenBank/DDBJ databases">
        <title>Sequencing the genomes of 1000 actinobacteria strains.</title>
        <authorList>
            <person name="Klenk H.-P."/>
        </authorList>
    </citation>
    <scope>NUCLEOTIDE SEQUENCE</scope>
    <source>
        <strain evidence="2">DSM 45977</strain>
    </source>
</reference>
<organism evidence="2 3">
    <name type="scientific">Haloactinomyces albus</name>
    <dbReference type="NCBI Taxonomy" id="1352928"/>
    <lineage>
        <taxon>Bacteria</taxon>
        <taxon>Bacillati</taxon>
        <taxon>Actinomycetota</taxon>
        <taxon>Actinomycetes</taxon>
        <taxon>Actinopolysporales</taxon>
        <taxon>Actinopolysporaceae</taxon>
        <taxon>Haloactinomyces</taxon>
    </lineage>
</organism>
<dbReference type="AlphaFoldDB" id="A0AAE3Z9Z9"/>
<accession>A0AAE3Z9Z9</accession>
<dbReference type="EMBL" id="JAVDXW010000001">
    <property type="protein sequence ID" value="MDR7301052.1"/>
    <property type="molecule type" value="Genomic_DNA"/>
</dbReference>
<protein>
    <submittedName>
        <fullName evidence="2">Uncharacterized protein</fullName>
    </submittedName>
</protein>
<evidence type="ECO:0000256" key="1">
    <source>
        <dbReference type="SAM" id="MobiDB-lite"/>
    </source>
</evidence>
<evidence type="ECO:0000313" key="2">
    <source>
        <dbReference type="EMBL" id="MDR7301052.1"/>
    </source>
</evidence>
<proteinExistence type="predicted"/>
<comment type="caution">
    <text evidence="2">The sequence shown here is derived from an EMBL/GenBank/DDBJ whole genome shotgun (WGS) entry which is preliminary data.</text>
</comment>
<dbReference type="Proteomes" id="UP001180845">
    <property type="component" value="Unassembled WGS sequence"/>
</dbReference>
<evidence type="ECO:0000313" key="3">
    <source>
        <dbReference type="Proteomes" id="UP001180845"/>
    </source>
</evidence>